<dbReference type="SUPFAM" id="SSF52266">
    <property type="entry name" value="SGNH hydrolase"/>
    <property type="match status" value="1"/>
</dbReference>
<evidence type="ECO:0000256" key="1">
    <source>
        <dbReference type="ARBA" id="ARBA00008668"/>
    </source>
</evidence>
<dbReference type="PANTHER" id="PTHR22835">
    <property type="entry name" value="ZINC FINGER FYVE DOMAIN CONTAINING PROTEIN"/>
    <property type="match status" value="1"/>
</dbReference>
<protein>
    <submittedName>
        <fullName evidence="4">GDSL esterase/lipase</fullName>
    </submittedName>
</protein>
<keyword evidence="5" id="KW-1185">Reference proteome</keyword>
<sequence>MAATAKSAVYLLLILSCFCTLSMVKGNTLGICRFDKIFQLGDSISDTGNLIRERRVGPATRTIELGAKRVVVPGNFPVGCIPIYKTAFQTNNPSAYDNNRCLKHLNEFAEYHNRELQNGINKMIQEEKPNAIIVYADYYRAYEFLLRFAKYHGMDSERACCGIGGKYNFNTARMCGALGVPVCRKPHRYVSWDGIHMTQQGYRIMSGWLMRDLLPKLHCLERLP</sequence>
<dbReference type="GO" id="GO:0016788">
    <property type="term" value="F:hydrolase activity, acting on ester bonds"/>
    <property type="evidence" value="ECO:0007669"/>
    <property type="project" value="InterPro"/>
</dbReference>
<dbReference type="InterPro" id="IPR036514">
    <property type="entry name" value="SGNH_hydro_sf"/>
</dbReference>
<dbReference type="Gene3D" id="3.40.50.1110">
    <property type="entry name" value="SGNH hydrolase"/>
    <property type="match status" value="1"/>
</dbReference>
<organism evidence="4 5">
    <name type="scientific">Striga hermonthica</name>
    <name type="common">Purple witchweed</name>
    <name type="synonym">Buchnera hermonthica</name>
    <dbReference type="NCBI Taxonomy" id="68872"/>
    <lineage>
        <taxon>Eukaryota</taxon>
        <taxon>Viridiplantae</taxon>
        <taxon>Streptophyta</taxon>
        <taxon>Embryophyta</taxon>
        <taxon>Tracheophyta</taxon>
        <taxon>Spermatophyta</taxon>
        <taxon>Magnoliopsida</taxon>
        <taxon>eudicotyledons</taxon>
        <taxon>Gunneridae</taxon>
        <taxon>Pentapetalae</taxon>
        <taxon>asterids</taxon>
        <taxon>lamiids</taxon>
        <taxon>Lamiales</taxon>
        <taxon>Orobanchaceae</taxon>
        <taxon>Buchnereae</taxon>
        <taxon>Striga</taxon>
    </lineage>
</organism>
<feature type="chain" id="PRO_5040234258" evidence="3">
    <location>
        <begin position="27"/>
        <end position="224"/>
    </location>
</feature>
<dbReference type="EMBL" id="CACSLK010020742">
    <property type="protein sequence ID" value="CAA0821056.1"/>
    <property type="molecule type" value="Genomic_DNA"/>
</dbReference>
<reference evidence="4" key="1">
    <citation type="submission" date="2019-12" db="EMBL/GenBank/DDBJ databases">
        <authorList>
            <person name="Scholes J."/>
        </authorList>
    </citation>
    <scope>NUCLEOTIDE SEQUENCE</scope>
</reference>
<evidence type="ECO:0000256" key="3">
    <source>
        <dbReference type="SAM" id="SignalP"/>
    </source>
</evidence>
<accession>A0A9N7RC58</accession>
<dbReference type="PANTHER" id="PTHR22835:SF517">
    <property type="entry name" value="GDSL-LIKE LIPASE_ACYLHYDROLASE FAMILY PROTEIN, EXPRESSED"/>
    <property type="match status" value="1"/>
</dbReference>
<evidence type="ECO:0000313" key="4">
    <source>
        <dbReference type="EMBL" id="CAA0821056.1"/>
    </source>
</evidence>
<dbReference type="OrthoDB" id="864303at2759"/>
<dbReference type="InterPro" id="IPR001087">
    <property type="entry name" value="GDSL"/>
</dbReference>
<dbReference type="AlphaFoldDB" id="A0A9N7RC58"/>
<dbReference type="PROSITE" id="PS51257">
    <property type="entry name" value="PROKAR_LIPOPROTEIN"/>
    <property type="match status" value="1"/>
</dbReference>
<comment type="caution">
    <text evidence="4">The sequence shown here is derived from an EMBL/GenBank/DDBJ whole genome shotgun (WGS) entry which is preliminary data.</text>
</comment>
<evidence type="ECO:0000256" key="2">
    <source>
        <dbReference type="ARBA" id="ARBA00023180"/>
    </source>
</evidence>
<dbReference type="Pfam" id="PF00657">
    <property type="entry name" value="Lipase_GDSL"/>
    <property type="match status" value="1"/>
</dbReference>
<feature type="signal peptide" evidence="3">
    <location>
        <begin position="1"/>
        <end position="26"/>
    </location>
</feature>
<evidence type="ECO:0000313" key="5">
    <source>
        <dbReference type="Proteomes" id="UP001153555"/>
    </source>
</evidence>
<dbReference type="Proteomes" id="UP001153555">
    <property type="component" value="Unassembled WGS sequence"/>
</dbReference>
<keyword evidence="3" id="KW-0732">Signal</keyword>
<comment type="similarity">
    <text evidence="1">Belongs to the 'GDSL' lipolytic enzyme family.</text>
</comment>
<keyword evidence="2" id="KW-0325">Glycoprotein</keyword>
<proteinExistence type="inferred from homology"/>
<gene>
    <name evidence="4" type="ORF">SHERM_19058</name>
</gene>
<name>A0A9N7RC58_STRHE</name>